<comment type="caution">
    <text evidence="2">The sequence shown here is derived from an EMBL/GenBank/DDBJ whole genome shotgun (WGS) entry which is preliminary data.</text>
</comment>
<organism evidence="2 3">
    <name type="scientific">Actinidia rufa</name>
    <dbReference type="NCBI Taxonomy" id="165716"/>
    <lineage>
        <taxon>Eukaryota</taxon>
        <taxon>Viridiplantae</taxon>
        <taxon>Streptophyta</taxon>
        <taxon>Embryophyta</taxon>
        <taxon>Tracheophyta</taxon>
        <taxon>Spermatophyta</taxon>
        <taxon>Magnoliopsida</taxon>
        <taxon>eudicotyledons</taxon>
        <taxon>Gunneridae</taxon>
        <taxon>Pentapetalae</taxon>
        <taxon>asterids</taxon>
        <taxon>Ericales</taxon>
        <taxon>Actinidiaceae</taxon>
        <taxon>Actinidia</taxon>
    </lineage>
</organism>
<dbReference type="InterPro" id="IPR050905">
    <property type="entry name" value="Plant_NBS-LRR"/>
</dbReference>
<accession>A0A7J0ES26</accession>
<gene>
    <name evidence="2" type="ORF">Acr_06g0012210</name>
</gene>
<proteinExistence type="predicted"/>
<protein>
    <recommendedName>
        <fullName evidence="4">Rx N-terminal domain-containing protein</fullName>
    </recommendedName>
</protein>
<dbReference type="Gene3D" id="3.80.10.10">
    <property type="entry name" value="Ribonuclease Inhibitor"/>
    <property type="match status" value="1"/>
</dbReference>
<evidence type="ECO:0000256" key="1">
    <source>
        <dbReference type="ARBA" id="ARBA00022821"/>
    </source>
</evidence>
<evidence type="ECO:0008006" key="4">
    <source>
        <dbReference type="Google" id="ProtNLM"/>
    </source>
</evidence>
<dbReference type="AlphaFoldDB" id="A0A7J0ES26"/>
<name>A0A7J0ES26_9ERIC</name>
<evidence type="ECO:0000313" key="2">
    <source>
        <dbReference type="EMBL" id="GFY89281.1"/>
    </source>
</evidence>
<dbReference type="SUPFAM" id="SSF52058">
    <property type="entry name" value="L domain-like"/>
    <property type="match status" value="1"/>
</dbReference>
<evidence type="ECO:0000313" key="3">
    <source>
        <dbReference type="Proteomes" id="UP000585474"/>
    </source>
</evidence>
<dbReference type="EMBL" id="BJWL01000006">
    <property type="protein sequence ID" value="GFY89281.1"/>
    <property type="molecule type" value="Genomic_DNA"/>
</dbReference>
<dbReference type="PANTHER" id="PTHR33463:SF209">
    <property type="entry name" value="DISEASE RESISTANCE PROTEIN RPS2-LIKE"/>
    <property type="match status" value="1"/>
</dbReference>
<sequence length="298" mass="33043">MVVVTATSAAMGALSQAKTSVWAPIIDKIAASNDMEEICTVLNEAVAMLGKLDRGARAKDVAERLKVDMAGIGNIDEAALRISNELEGSIDDKMEPRLSLPSEQGGQDYLLECWEAEALLGDDNGARKTSMNGRHVLRHLKNKSLLEDGHQGIIDLGILIPNQVRGCLIEGYSELETNSVTQPNLEHLYMKNLPKLEGIWNDRTKTASLTKLKTLVLIEKAVLTTGNMDLLPKLRKLSLRDLPKLESICSNESSKWSALEKLKIHYCPALHKLPFSEDNAEMLKLIKAEKHWLEALQW</sequence>
<reference evidence="2 3" key="1">
    <citation type="submission" date="2019-07" db="EMBL/GenBank/DDBJ databases">
        <title>De Novo Assembly of kiwifruit Actinidia rufa.</title>
        <authorList>
            <person name="Sugita-Konishi S."/>
            <person name="Sato K."/>
            <person name="Mori E."/>
            <person name="Abe Y."/>
            <person name="Kisaki G."/>
            <person name="Hamano K."/>
            <person name="Suezawa K."/>
            <person name="Otani M."/>
            <person name="Fukuda T."/>
            <person name="Manabe T."/>
            <person name="Gomi K."/>
            <person name="Tabuchi M."/>
            <person name="Akimitsu K."/>
            <person name="Kataoka I."/>
        </authorList>
    </citation>
    <scope>NUCLEOTIDE SEQUENCE [LARGE SCALE GENOMIC DNA]</scope>
    <source>
        <strain evidence="3">cv. Fuchu</strain>
    </source>
</reference>
<keyword evidence="1" id="KW-0611">Plant defense</keyword>
<dbReference type="PANTHER" id="PTHR33463">
    <property type="entry name" value="NB-ARC DOMAIN-CONTAINING PROTEIN-RELATED"/>
    <property type="match status" value="1"/>
</dbReference>
<dbReference type="OrthoDB" id="1701954at2759"/>
<keyword evidence="3" id="KW-1185">Reference proteome</keyword>
<dbReference type="Proteomes" id="UP000585474">
    <property type="component" value="Unassembled WGS sequence"/>
</dbReference>
<dbReference type="InterPro" id="IPR032675">
    <property type="entry name" value="LRR_dom_sf"/>
</dbReference>